<gene>
    <name evidence="1" type="ORF">MML48_4g00020351</name>
</gene>
<name>A0ACB9T8P0_HOLOL</name>
<protein>
    <submittedName>
        <fullName evidence="1">Ragulator complex protein lamtor1</fullName>
    </submittedName>
</protein>
<evidence type="ECO:0000313" key="2">
    <source>
        <dbReference type="Proteomes" id="UP001056778"/>
    </source>
</evidence>
<evidence type="ECO:0000313" key="1">
    <source>
        <dbReference type="EMBL" id="KAI4463157.1"/>
    </source>
</evidence>
<reference evidence="1" key="1">
    <citation type="submission" date="2022-04" db="EMBL/GenBank/DDBJ databases">
        <title>Chromosome-scale genome assembly of Holotrichia oblita Faldermann.</title>
        <authorList>
            <person name="Rongchong L."/>
        </authorList>
    </citation>
    <scope>NUCLEOTIDE SEQUENCE</scope>
    <source>
        <strain evidence="1">81SQS9</strain>
    </source>
</reference>
<dbReference type="EMBL" id="CM043018">
    <property type="protein sequence ID" value="KAI4463157.1"/>
    <property type="molecule type" value="Genomic_DNA"/>
</dbReference>
<accession>A0ACB9T8P0</accession>
<proteinExistence type="predicted"/>
<keyword evidence="2" id="KW-1185">Reference proteome</keyword>
<comment type="caution">
    <text evidence="1">The sequence shown here is derived from an EMBL/GenBank/DDBJ whole genome shotgun (WGS) entry which is preliminary data.</text>
</comment>
<organism evidence="1 2">
    <name type="scientific">Holotrichia oblita</name>
    <name type="common">Chafer beetle</name>
    <dbReference type="NCBI Taxonomy" id="644536"/>
    <lineage>
        <taxon>Eukaryota</taxon>
        <taxon>Metazoa</taxon>
        <taxon>Ecdysozoa</taxon>
        <taxon>Arthropoda</taxon>
        <taxon>Hexapoda</taxon>
        <taxon>Insecta</taxon>
        <taxon>Pterygota</taxon>
        <taxon>Neoptera</taxon>
        <taxon>Endopterygota</taxon>
        <taxon>Coleoptera</taxon>
        <taxon>Polyphaga</taxon>
        <taxon>Scarabaeiformia</taxon>
        <taxon>Scarabaeidae</taxon>
        <taxon>Melolonthinae</taxon>
        <taxon>Holotrichia</taxon>
    </lineage>
</organism>
<dbReference type="Proteomes" id="UP001056778">
    <property type="component" value="Chromosome 4"/>
</dbReference>
<sequence>MDSDADESELCTAPEIKLKSDAITLVCLFVYLSFYFSDDLLNPEPNVLPRKADEQSALNKILQETATNVIDVATLDSNSLQQHEYIERSKLYRIRVHQLCTPNKLLHKQPFLLQDVPAPDSLLSAEPISQNDVNFIKSSILKAAATISDIKIEHKEDLVVPFRISGL</sequence>